<dbReference type="NCBIfam" id="NF002677">
    <property type="entry name" value="PRK02406.1"/>
    <property type="match status" value="1"/>
</dbReference>
<dbReference type="Gene3D" id="1.10.150.20">
    <property type="entry name" value="5' to 3' exonuclease, C-terminal subdomain"/>
    <property type="match status" value="1"/>
</dbReference>
<dbReference type="SUPFAM" id="SSF56672">
    <property type="entry name" value="DNA/RNA polymerases"/>
    <property type="match status" value="1"/>
</dbReference>
<dbReference type="GO" id="GO:0000287">
    <property type="term" value="F:magnesium ion binding"/>
    <property type="evidence" value="ECO:0007669"/>
    <property type="project" value="UniProtKB-UniRule"/>
</dbReference>
<evidence type="ECO:0000256" key="5">
    <source>
        <dbReference type="ARBA" id="ARBA00022932"/>
    </source>
</evidence>
<keyword evidence="4 6" id="KW-0227">DNA damage</keyword>
<keyword evidence="9" id="KW-1185">Reference proteome</keyword>
<evidence type="ECO:0000313" key="8">
    <source>
        <dbReference type="EMBL" id="SDB92804.1"/>
    </source>
</evidence>
<dbReference type="InterPro" id="IPR024728">
    <property type="entry name" value="PolY_HhH_motif"/>
</dbReference>
<keyword evidence="6" id="KW-0479">Metal-binding</keyword>
<dbReference type="PANTHER" id="PTHR11076:SF33">
    <property type="entry name" value="DNA POLYMERASE KAPPA"/>
    <property type="match status" value="1"/>
</dbReference>
<comment type="function">
    <text evidence="6">Poorly processive, error-prone DNA polymerase involved in untargeted mutagenesis. Copies undamaged DNA at stalled replication forks, which arise in vivo from mismatched or misaligned primer ends. These misaligned primers can be extended by PolIV. Exhibits no 3'-5' exonuclease (proofreading) activity. May be involved in translesional synthesis, in conjunction with the beta clamp from PolIII.</text>
</comment>
<dbReference type="PANTHER" id="PTHR11076">
    <property type="entry name" value="DNA REPAIR POLYMERASE UMUC / TRANSFERASE FAMILY MEMBER"/>
    <property type="match status" value="1"/>
</dbReference>
<evidence type="ECO:0000256" key="3">
    <source>
        <dbReference type="ARBA" id="ARBA00022695"/>
    </source>
</evidence>
<dbReference type="Gene3D" id="3.30.1490.100">
    <property type="entry name" value="DNA polymerase, Y-family, little finger domain"/>
    <property type="match status" value="1"/>
</dbReference>
<proteinExistence type="inferred from homology"/>
<dbReference type="Gene3D" id="3.40.1170.60">
    <property type="match status" value="1"/>
</dbReference>
<comment type="subunit">
    <text evidence="6">Monomer.</text>
</comment>
<dbReference type="OrthoDB" id="9808813at2"/>
<keyword evidence="6" id="KW-0963">Cytoplasm</keyword>
<evidence type="ECO:0000256" key="2">
    <source>
        <dbReference type="ARBA" id="ARBA00022457"/>
    </source>
</evidence>
<keyword evidence="5 6" id="KW-0239">DNA-directed DNA polymerase</keyword>
<comment type="catalytic activity">
    <reaction evidence="6">
        <text>DNA(n) + a 2'-deoxyribonucleoside 5'-triphosphate = DNA(n+1) + diphosphate</text>
        <dbReference type="Rhea" id="RHEA:22508"/>
        <dbReference type="Rhea" id="RHEA-COMP:17339"/>
        <dbReference type="Rhea" id="RHEA-COMP:17340"/>
        <dbReference type="ChEBI" id="CHEBI:33019"/>
        <dbReference type="ChEBI" id="CHEBI:61560"/>
        <dbReference type="ChEBI" id="CHEBI:173112"/>
        <dbReference type="EC" id="2.7.7.7"/>
    </reaction>
</comment>
<dbReference type="GO" id="GO:0009432">
    <property type="term" value="P:SOS response"/>
    <property type="evidence" value="ECO:0007669"/>
    <property type="project" value="TreeGrafter"/>
</dbReference>
<feature type="site" description="Substrate discrimination" evidence="6">
    <location>
        <position position="30"/>
    </location>
</feature>
<dbReference type="GO" id="GO:0042276">
    <property type="term" value="P:error-prone translesion synthesis"/>
    <property type="evidence" value="ECO:0007669"/>
    <property type="project" value="TreeGrafter"/>
</dbReference>
<dbReference type="InterPro" id="IPR043502">
    <property type="entry name" value="DNA/RNA_pol_sf"/>
</dbReference>
<name>A0A1G6HF68_9BACI</name>
<dbReference type="PROSITE" id="PS50173">
    <property type="entry name" value="UMUC"/>
    <property type="match status" value="1"/>
</dbReference>
<protein>
    <recommendedName>
        <fullName evidence="6">DNA polymerase IV</fullName>
        <shortName evidence="6">Pol IV</shortName>
        <ecNumber evidence="6">2.7.7.7</ecNumber>
    </recommendedName>
</protein>
<gene>
    <name evidence="6" type="primary">dinB</name>
    <name evidence="8" type="ORF">SAMN05421737_103260</name>
</gene>
<dbReference type="HAMAP" id="MF_01113">
    <property type="entry name" value="DNApol_IV"/>
    <property type="match status" value="1"/>
</dbReference>
<dbReference type="Pfam" id="PF11798">
    <property type="entry name" value="IMS_HHH"/>
    <property type="match status" value="1"/>
</dbReference>
<sequence length="378" mass="42873">MSTFSRVIELPEPRNDESRKIIHIDMDAFFSSVEERERPSLRGKPVIIAKHPRKTGGKGIVSTANYIARQYGVRSAMSAYEAYQRCPEGIFIEGNYAAYQKASAQIQSIMKRYTDMIEPMSIDEAYLDVTENKHACCATQIAQHIQRAIWRELQLSSSAGVSYNKFLAKIASDMKKPSGLTVVPPTKAMAFIHSLKVEKFPGVGPKTAAKMHDLHIYTGADLYAMEQLDLIYHFGKAGVTYYRRVRGIDHRPVCIHRERQSVGKEHTYPRALVAEGEVREALKKLCQEVHVALGRVRKKGKTVVLKVRYRSFETYTKRVSVAEGMDDKLLMFRYVCELWEEIGQLSEGVRLLGVTVTNLMCVEEEPLSLFSCLSHMRA</sequence>
<dbReference type="EC" id="2.7.7.7" evidence="6"/>
<keyword evidence="6" id="KW-0460">Magnesium</keyword>
<dbReference type="Pfam" id="PF11799">
    <property type="entry name" value="IMS_C"/>
    <property type="match status" value="1"/>
</dbReference>
<keyword evidence="6" id="KW-0238">DNA-binding</keyword>
<comment type="cofactor">
    <cofactor evidence="6">
        <name>Mg(2+)</name>
        <dbReference type="ChEBI" id="CHEBI:18420"/>
    </cofactor>
    <text evidence="6">Binds 2 magnesium ions per subunit.</text>
</comment>
<dbReference type="Proteomes" id="UP000242662">
    <property type="component" value="Unassembled WGS sequence"/>
</dbReference>
<dbReference type="InterPro" id="IPR036775">
    <property type="entry name" value="DNA_pol_Y-fam_lit_finger_sf"/>
</dbReference>
<accession>A0A1G6HF68</accession>
<keyword evidence="3 6" id="KW-0548">Nucleotidyltransferase</keyword>
<dbReference type="GO" id="GO:0006281">
    <property type="term" value="P:DNA repair"/>
    <property type="evidence" value="ECO:0007669"/>
    <property type="project" value="UniProtKB-UniRule"/>
</dbReference>
<comment type="similarity">
    <text evidence="1 6">Belongs to the DNA polymerase type-Y family.</text>
</comment>
<dbReference type="GO" id="GO:0005829">
    <property type="term" value="C:cytosol"/>
    <property type="evidence" value="ECO:0007669"/>
    <property type="project" value="TreeGrafter"/>
</dbReference>
<evidence type="ECO:0000256" key="1">
    <source>
        <dbReference type="ARBA" id="ARBA00010945"/>
    </source>
</evidence>
<feature type="active site" evidence="6">
    <location>
        <position position="124"/>
    </location>
</feature>
<dbReference type="Pfam" id="PF00817">
    <property type="entry name" value="IMS"/>
    <property type="match status" value="1"/>
</dbReference>
<dbReference type="GO" id="GO:0006261">
    <property type="term" value="P:DNA-templated DNA replication"/>
    <property type="evidence" value="ECO:0007669"/>
    <property type="project" value="UniProtKB-UniRule"/>
</dbReference>
<dbReference type="STRING" id="1464122.SAMN05421737_103260"/>
<comment type="subcellular location">
    <subcellularLocation>
        <location evidence="6">Cytoplasm</location>
    </subcellularLocation>
</comment>
<evidence type="ECO:0000259" key="7">
    <source>
        <dbReference type="PROSITE" id="PS50173"/>
    </source>
</evidence>
<evidence type="ECO:0000256" key="4">
    <source>
        <dbReference type="ARBA" id="ARBA00022763"/>
    </source>
</evidence>
<organism evidence="8 9">
    <name type="scientific">Shouchella lonarensis</name>
    <dbReference type="NCBI Taxonomy" id="1464122"/>
    <lineage>
        <taxon>Bacteria</taxon>
        <taxon>Bacillati</taxon>
        <taxon>Bacillota</taxon>
        <taxon>Bacilli</taxon>
        <taxon>Bacillales</taxon>
        <taxon>Bacillaceae</taxon>
        <taxon>Shouchella</taxon>
    </lineage>
</organism>
<dbReference type="InterPro" id="IPR022880">
    <property type="entry name" value="DNApol_IV"/>
</dbReference>
<dbReference type="GO" id="GO:0003887">
    <property type="term" value="F:DNA-directed DNA polymerase activity"/>
    <property type="evidence" value="ECO:0007669"/>
    <property type="project" value="UniProtKB-UniRule"/>
</dbReference>
<reference evidence="9" key="1">
    <citation type="submission" date="2016-09" db="EMBL/GenBank/DDBJ databases">
        <authorList>
            <person name="Varghese N."/>
            <person name="Submissions S."/>
        </authorList>
    </citation>
    <scope>NUCLEOTIDE SEQUENCE [LARGE SCALE GENOMIC DNA]</scope>
    <source>
        <strain evidence="9">25nlg</strain>
    </source>
</reference>
<feature type="binding site" evidence="6">
    <location>
        <position position="25"/>
    </location>
    <ligand>
        <name>Mg(2+)</name>
        <dbReference type="ChEBI" id="CHEBI:18420"/>
    </ligand>
</feature>
<evidence type="ECO:0000256" key="6">
    <source>
        <dbReference type="HAMAP-Rule" id="MF_01113"/>
    </source>
</evidence>
<feature type="domain" description="UmuC" evidence="7">
    <location>
        <begin position="21"/>
        <end position="204"/>
    </location>
</feature>
<dbReference type="EMBL" id="FMYM01000003">
    <property type="protein sequence ID" value="SDB92804.1"/>
    <property type="molecule type" value="Genomic_DNA"/>
</dbReference>
<keyword evidence="6" id="KW-0235">DNA replication</keyword>
<dbReference type="Gene3D" id="3.30.70.270">
    <property type="match status" value="1"/>
</dbReference>
<keyword evidence="6" id="KW-0808">Transferase</keyword>
<dbReference type="SUPFAM" id="SSF100879">
    <property type="entry name" value="Lesion bypass DNA polymerase (Y-family), little finger domain"/>
    <property type="match status" value="1"/>
</dbReference>
<dbReference type="InterPro" id="IPR043128">
    <property type="entry name" value="Rev_trsase/Diguanyl_cyclase"/>
</dbReference>
<keyword evidence="2 6" id="KW-0515">Mutator protein</keyword>
<dbReference type="CDD" id="cd03586">
    <property type="entry name" value="PolY_Pol_IV_kappa"/>
    <property type="match status" value="1"/>
</dbReference>
<evidence type="ECO:0000313" key="9">
    <source>
        <dbReference type="Proteomes" id="UP000242662"/>
    </source>
</evidence>
<dbReference type="RefSeq" id="WP_090775099.1">
    <property type="nucleotide sequence ID" value="NZ_FMYM01000003.1"/>
</dbReference>
<dbReference type="InterPro" id="IPR001126">
    <property type="entry name" value="UmuC"/>
</dbReference>
<dbReference type="InterPro" id="IPR050116">
    <property type="entry name" value="DNA_polymerase-Y"/>
</dbReference>
<dbReference type="GO" id="GO:0003684">
    <property type="term" value="F:damaged DNA binding"/>
    <property type="evidence" value="ECO:0007669"/>
    <property type="project" value="InterPro"/>
</dbReference>
<dbReference type="InterPro" id="IPR017961">
    <property type="entry name" value="DNA_pol_Y-fam_little_finger"/>
</dbReference>
<dbReference type="AlphaFoldDB" id="A0A1G6HF68"/>
<keyword evidence="6" id="KW-0234">DNA repair</keyword>
<feature type="binding site" evidence="6">
    <location>
        <position position="123"/>
    </location>
    <ligand>
        <name>Mg(2+)</name>
        <dbReference type="ChEBI" id="CHEBI:18420"/>
    </ligand>
</feature>